<sequence length="45" mass="4936">MLPGLARRSFRPRPWARRYSIGRGSVPGRLSQPAGGIDRGCQAAR</sequence>
<proteinExistence type="predicted"/>
<evidence type="ECO:0000256" key="1">
    <source>
        <dbReference type="SAM" id="MobiDB-lite"/>
    </source>
</evidence>
<name>A0A2R3IMJ3_9PSED</name>
<dbReference type="EMBL" id="CP027169">
    <property type="protein sequence ID" value="AVK03150.1"/>
    <property type="molecule type" value="Genomic_DNA"/>
</dbReference>
<keyword evidence="3" id="KW-1185">Reference proteome</keyword>
<organism evidence="2 3">
    <name type="scientific">Pseudomonas paraeruginosa</name>
    <dbReference type="NCBI Taxonomy" id="2994495"/>
    <lineage>
        <taxon>Bacteria</taxon>
        <taxon>Pseudomonadati</taxon>
        <taxon>Pseudomonadota</taxon>
        <taxon>Gammaproteobacteria</taxon>
        <taxon>Pseudomonadales</taxon>
        <taxon>Pseudomonadaceae</taxon>
        <taxon>Pseudomonas</taxon>
    </lineage>
</organism>
<reference evidence="2 3" key="1">
    <citation type="submission" date="2018-02" db="EMBL/GenBank/DDBJ databases">
        <title>FDA/CDC Antimicrobial Resistant Isolate Bank Genome Sequencing.</title>
        <authorList>
            <person name="Benahmed F.H."/>
            <person name="Lutgring J.D."/>
            <person name="Yoo B."/>
            <person name="Machado M."/>
            <person name="Brown A."/>
            <person name="McAllister G."/>
            <person name="Perry A."/>
            <person name="Halpin A.L."/>
            <person name="Vavikolanu K."/>
            <person name="Ott S."/>
            <person name="Zhao X."/>
            <person name="Tallon L.J."/>
            <person name="Sadzewicz L."/>
            <person name="Aluvathingal J."/>
            <person name="Nadendla S."/>
            <person name="Voskania-kordi A."/>
            <person name="Simonyan V."/>
            <person name="Patel J."/>
            <person name="Shawar R.M."/>
        </authorList>
    </citation>
    <scope>NUCLEOTIDE SEQUENCE [LARGE SCALE GENOMIC DNA]</scope>
    <source>
        <strain evidence="2 3">AR_0356</strain>
    </source>
</reference>
<dbReference type="AlphaFoldDB" id="A0A2R3IMJ3"/>
<gene>
    <name evidence="2" type="ORF">CSB93_2149</name>
</gene>
<feature type="region of interest" description="Disordered" evidence="1">
    <location>
        <begin position="20"/>
        <end position="45"/>
    </location>
</feature>
<protein>
    <submittedName>
        <fullName evidence="2">Uncharacterized protein</fullName>
    </submittedName>
</protein>
<accession>A0A2R3IMJ3</accession>
<evidence type="ECO:0000313" key="2">
    <source>
        <dbReference type="EMBL" id="AVK03150.1"/>
    </source>
</evidence>
<dbReference type="Proteomes" id="UP000238390">
    <property type="component" value="Chromosome"/>
</dbReference>
<evidence type="ECO:0000313" key="3">
    <source>
        <dbReference type="Proteomes" id="UP000238390"/>
    </source>
</evidence>